<reference evidence="14" key="1">
    <citation type="submission" date="2025-08" db="UniProtKB">
        <authorList>
            <consortium name="Ensembl"/>
        </authorList>
    </citation>
    <scope>IDENTIFICATION</scope>
</reference>
<feature type="chain" id="PRO_5018600661" evidence="12">
    <location>
        <begin position="23"/>
        <end position="891"/>
    </location>
</feature>
<comment type="similarity">
    <text evidence="2">Belongs to the type I cytokine receptor family. Type 2 subfamily.</text>
</comment>
<dbReference type="InterPro" id="IPR003531">
    <property type="entry name" value="Hempt_rcpt_S_F1_CS"/>
</dbReference>
<keyword evidence="4 12" id="KW-0732">Signal</keyword>
<feature type="region of interest" description="Disordered" evidence="10">
    <location>
        <begin position="838"/>
        <end position="874"/>
    </location>
</feature>
<evidence type="ECO:0000256" key="4">
    <source>
        <dbReference type="ARBA" id="ARBA00022729"/>
    </source>
</evidence>
<evidence type="ECO:0000256" key="10">
    <source>
        <dbReference type="SAM" id="MobiDB-lite"/>
    </source>
</evidence>
<dbReference type="CDD" id="cd00063">
    <property type="entry name" value="FN3"/>
    <property type="match status" value="3"/>
</dbReference>
<dbReference type="InterPro" id="IPR036116">
    <property type="entry name" value="FN3_sf"/>
</dbReference>
<reference evidence="14" key="2">
    <citation type="submission" date="2025-09" db="UniProtKB">
        <authorList>
            <consortium name="Ensembl"/>
        </authorList>
    </citation>
    <scope>IDENTIFICATION</scope>
</reference>
<comment type="subcellular location">
    <subcellularLocation>
        <location evidence="1">Membrane</location>
        <topology evidence="1">Single-pass type I membrane protein</topology>
    </subcellularLocation>
</comment>
<dbReference type="InterPro" id="IPR003961">
    <property type="entry name" value="FN3_dom"/>
</dbReference>
<accession>A0A3Q3G5W0</accession>
<dbReference type="Gene3D" id="2.60.40.10">
    <property type="entry name" value="Immunoglobulins"/>
    <property type="match status" value="7"/>
</dbReference>
<dbReference type="Pfam" id="PF25552">
    <property type="entry name" value="LIFR_D4"/>
    <property type="match status" value="1"/>
</dbReference>
<dbReference type="SUPFAM" id="SSF49265">
    <property type="entry name" value="Fibronectin type III"/>
    <property type="match status" value="3"/>
</dbReference>
<feature type="domain" description="Fibronectin type-III" evidence="13">
    <location>
        <begin position="311"/>
        <end position="406"/>
    </location>
</feature>
<dbReference type="GeneTree" id="ENSGT00940000165259"/>
<feature type="signal peptide" evidence="12">
    <location>
        <begin position="1"/>
        <end position="22"/>
    </location>
</feature>
<evidence type="ECO:0000256" key="8">
    <source>
        <dbReference type="ARBA" id="ARBA00023170"/>
    </source>
</evidence>
<keyword evidence="15" id="KW-1185">Reference proteome</keyword>
<dbReference type="PANTHER" id="PTHR48423:SF1">
    <property type="entry name" value="INTERLEUKIN-27 RECEPTOR SUBUNIT ALPHA"/>
    <property type="match status" value="1"/>
</dbReference>
<dbReference type="Pfam" id="PF17971">
    <property type="entry name" value="LIFR_D2"/>
    <property type="match status" value="1"/>
</dbReference>
<evidence type="ECO:0000256" key="2">
    <source>
        <dbReference type="ARBA" id="ARBA00008921"/>
    </source>
</evidence>
<evidence type="ECO:0000313" key="14">
    <source>
        <dbReference type="Ensembl" id="ENSLBEP00000028521.1"/>
    </source>
</evidence>
<feature type="transmembrane region" description="Helical" evidence="11">
    <location>
        <begin position="696"/>
        <end position="719"/>
    </location>
</feature>
<dbReference type="FunCoup" id="A0A3Q3G5W0">
    <property type="interactions" value="257"/>
</dbReference>
<proteinExistence type="inferred from homology"/>
<sequence>MRRTIMISWLLLFVSLFYQSTQDGIGKEKGVLHCGPQNMTLEKFDQMILSTWQDDPSCFALRDVLIYELVVLIEDQEVHHDKLAVLHNQIGSTHSWSWTPYLALECASHSVRISLRYNNRTSPWTQEKTLPGRGASKKPQVFPRDKVFEVGRHGNFCCIMPAGAVFNKMYMSGYNNSNMKTRKINNQTYVLTVLLDQPSNNSCTNVICQTSDYGACAYIGYRPDDRDLQCETQDLESVDCLWTVGKELPKRQLSTEYQLNGSDCPNGSKGRCSQRIQEVGERTWTLTAKNNLGKRELTDRADLMKRVHMFAPEGVSASAVNARNVTLSWRWKVLRYSNLNITCQVNVSHFETNTMSEIFGVGLLSVVVTDLIPNWTYNVAVRCGTTEHFWKWSNWSASVNFHTRGDVPDALDVWMQARDNQTVIIWKEPQSNESHGDILEYEVSWTENAERERLNKTKVDHNFLSVSLTLDPTEEHIVTVSARNINGSSSPTTIVIPRRKSDITNVETDGIIGSDGGFNLSWSVSSAASCGYVVDWCPASENCRVEWLKVPPNVTNTRVFSKSFKAGVRYSLSVYACTNRAPVFLERREGYTEEKRIEDSLFQSLKWNQRDSDVEISWEPVPLRNQPAFIYGYVLYVDNNNNKVLSVSTDDPKASSLTATNLNINTYTFTVKAKTAAGEEGTTTITATLNSLTDNLIEIVCVSLVAVFGLLSLVTILCFRHWSCIKHKVYPPIPTPVLRDKWLTTGENRCHHLRVDQFPHSEADVMDVPELHKPGAPVNDYVIQNVSAHTQTEKGYYNQPVRNCIPQPSSAIHPPLRSLFPNPLYSLTMVPGYQWCSSGPEPQGGTHLERSSDGYQPHSEAERSSVNQTEVRPDSPISCVSTYILLPQSPQ</sequence>
<evidence type="ECO:0000256" key="1">
    <source>
        <dbReference type="ARBA" id="ARBA00004479"/>
    </source>
</evidence>
<dbReference type="STRING" id="56723.ENSLBEP00000028521"/>
<keyword evidence="7 11" id="KW-0472">Membrane</keyword>
<dbReference type="InterPro" id="IPR013783">
    <property type="entry name" value="Ig-like_fold"/>
</dbReference>
<dbReference type="GO" id="GO:0005886">
    <property type="term" value="C:plasma membrane"/>
    <property type="evidence" value="ECO:0007669"/>
    <property type="project" value="UniProtKB-ARBA"/>
</dbReference>
<organism evidence="14 15">
    <name type="scientific">Labrus bergylta</name>
    <name type="common">ballan wrasse</name>
    <dbReference type="NCBI Taxonomy" id="56723"/>
    <lineage>
        <taxon>Eukaryota</taxon>
        <taxon>Metazoa</taxon>
        <taxon>Chordata</taxon>
        <taxon>Craniata</taxon>
        <taxon>Vertebrata</taxon>
        <taxon>Euteleostomi</taxon>
        <taxon>Actinopterygii</taxon>
        <taxon>Neopterygii</taxon>
        <taxon>Teleostei</taxon>
        <taxon>Neoteleostei</taxon>
        <taxon>Acanthomorphata</taxon>
        <taxon>Eupercaria</taxon>
        <taxon>Labriformes</taxon>
        <taxon>Labridae</taxon>
        <taxon>Labrus</taxon>
    </lineage>
</organism>
<name>A0A3Q3G5W0_9LABR</name>
<dbReference type="Proteomes" id="UP000261660">
    <property type="component" value="Unplaced"/>
</dbReference>
<keyword evidence="3 11" id="KW-0812">Transmembrane</keyword>
<dbReference type="InterPro" id="IPR052672">
    <property type="entry name" value="Type1_Cytokine_Rcpt_Type2"/>
</dbReference>
<evidence type="ECO:0000259" key="13">
    <source>
        <dbReference type="PROSITE" id="PS50853"/>
    </source>
</evidence>
<evidence type="ECO:0000256" key="9">
    <source>
        <dbReference type="ARBA" id="ARBA00023180"/>
    </source>
</evidence>
<keyword evidence="8" id="KW-0675">Receptor</keyword>
<evidence type="ECO:0000256" key="12">
    <source>
        <dbReference type="SAM" id="SignalP"/>
    </source>
</evidence>
<evidence type="ECO:0000256" key="11">
    <source>
        <dbReference type="SAM" id="Phobius"/>
    </source>
</evidence>
<keyword evidence="6 11" id="KW-1133">Transmembrane helix</keyword>
<keyword evidence="5" id="KW-0677">Repeat</keyword>
<evidence type="ECO:0000256" key="3">
    <source>
        <dbReference type="ARBA" id="ARBA00022692"/>
    </source>
</evidence>
<protein>
    <submittedName>
        <fullName evidence="14">Leukemia inhibitory factor receptor-like</fullName>
    </submittedName>
</protein>
<dbReference type="InterPro" id="IPR040817">
    <property type="entry name" value="LIFR_D2"/>
</dbReference>
<dbReference type="SMART" id="SM00060">
    <property type="entry name" value="FN3"/>
    <property type="match status" value="3"/>
</dbReference>
<dbReference type="GO" id="GO:0004896">
    <property type="term" value="F:cytokine receptor activity"/>
    <property type="evidence" value="ECO:0007669"/>
    <property type="project" value="InterPro"/>
</dbReference>
<evidence type="ECO:0000313" key="15">
    <source>
        <dbReference type="Proteomes" id="UP000261660"/>
    </source>
</evidence>
<dbReference type="Ensembl" id="ENSLBET00000029862.1">
    <property type="protein sequence ID" value="ENSLBEP00000028521.1"/>
    <property type="gene ID" value="ENSLBEG00000021603.1"/>
</dbReference>
<dbReference type="InParanoid" id="A0A3Q3G5W0"/>
<dbReference type="PROSITE" id="PS01355">
    <property type="entry name" value="HEMATOPO_REC_S_F1"/>
    <property type="match status" value="1"/>
</dbReference>
<evidence type="ECO:0000256" key="6">
    <source>
        <dbReference type="ARBA" id="ARBA00022989"/>
    </source>
</evidence>
<dbReference type="PROSITE" id="PS50853">
    <property type="entry name" value="FN3"/>
    <property type="match status" value="2"/>
</dbReference>
<keyword evidence="9" id="KW-0325">Glycoprotein</keyword>
<evidence type="ECO:0000256" key="7">
    <source>
        <dbReference type="ARBA" id="ARBA00023136"/>
    </source>
</evidence>
<dbReference type="AlphaFoldDB" id="A0A3Q3G5W0"/>
<dbReference type="PANTHER" id="PTHR48423">
    <property type="entry name" value="INTERLEUKIN-27 RECEPTOR SUBUNIT ALPHA"/>
    <property type="match status" value="1"/>
</dbReference>
<feature type="domain" description="Fibronectin type-III" evidence="13">
    <location>
        <begin position="407"/>
        <end position="502"/>
    </location>
</feature>
<evidence type="ECO:0000256" key="5">
    <source>
        <dbReference type="ARBA" id="ARBA00022737"/>
    </source>
</evidence>